<protein>
    <recommendedName>
        <fullName evidence="4">DUF1223 domain-containing protein</fullName>
    </recommendedName>
</protein>
<dbReference type="EMBL" id="CP021112">
    <property type="protein sequence ID" value="ARP98949.1"/>
    <property type="molecule type" value="Genomic_DNA"/>
</dbReference>
<keyword evidence="1" id="KW-0732">Signal</keyword>
<accession>A0A1W6ZNK7</accession>
<dbReference type="STRING" id="1235591.CAK95_07540"/>
<dbReference type="RefSeq" id="WP_120265420.1">
    <property type="nucleotide sequence ID" value="NZ_CP021112.1"/>
</dbReference>
<evidence type="ECO:0000256" key="1">
    <source>
        <dbReference type="SAM" id="SignalP"/>
    </source>
</evidence>
<gene>
    <name evidence="2" type="ORF">CAK95_07540</name>
</gene>
<dbReference type="OrthoDB" id="9808254at2"/>
<feature type="chain" id="PRO_5012122562" description="DUF1223 domain-containing protein" evidence="1">
    <location>
        <begin position="28"/>
        <end position="249"/>
    </location>
</feature>
<dbReference type="PANTHER" id="PTHR36057">
    <property type="match status" value="1"/>
</dbReference>
<dbReference type="Pfam" id="PF06764">
    <property type="entry name" value="DUF1223"/>
    <property type="match status" value="1"/>
</dbReference>
<keyword evidence="3" id="KW-1185">Reference proteome</keyword>
<organism evidence="2 3">
    <name type="scientific">Pseudorhodoplanes sinuspersici</name>
    <dbReference type="NCBI Taxonomy" id="1235591"/>
    <lineage>
        <taxon>Bacteria</taxon>
        <taxon>Pseudomonadati</taxon>
        <taxon>Pseudomonadota</taxon>
        <taxon>Alphaproteobacteria</taxon>
        <taxon>Hyphomicrobiales</taxon>
        <taxon>Pseudorhodoplanes</taxon>
    </lineage>
</organism>
<feature type="signal peptide" evidence="1">
    <location>
        <begin position="1"/>
        <end position="27"/>
    </location>
</feature>
<reference evidence="2 3" key="1">
    <citation type="submission" date="2017-05" db="EMBL/GenBank/DDBJ databases">
        <title>Full genome sequence of Pseudorhodoplanes sinuspersici.</title>
        <authorList>
            <person name="Dastgheib S.M.M."/>
            <person name="Shavandi M."/>
            <person name="Tirandaz H."/>
        </authorList>
    </citation>
    <scope>NUCLEOTIDE SEQUENCE [LARGE SCALE GENOMIC DNA]</scope>
    <source>
        <strain evidence="2 3">RIPI110</strain>
    </source>
</reference>
<dbReference type="InterPro" id="IPR010634">
    <property type="entry name" value="DUF1223"/>
</dbReference>
<sequence length="249" mass="26226">MHYRVFTTLLVAICGALIALTPGRAAADSRVVVELFTSQGCSSCPAADKLLGELAKDPTILPISLSVDYWDYLGWKDTLALPGHSKRQRAYAGLRGDRAVYTPQAVINGVTHVLGNDKAAIERAVSTARKSAAIALPVNVAIANGKVTVDVAAAKVPGQSGEVWLCPIKRQVPVQIGRGENRGHTVTYTNVVRGWVKLGNWNGDALQFTKSVSDVVKSGIDVDAMVAVVQAGKFEAPGNVLGGGAAELR</sequence>
<dbReference type="InterPro" id="IPR036249">
    <property type="entry name" value="Thioredoxin-like_sf"/>
</dbReference>
<evidence type="ECO:0000313" key="3">
    <source>
        <dbReference type="Proteomes" id="UP000194137"/>
    </source>
</evidence>
<dbReference type="PANTHER" id="PTHR36057:SF1">
    <property type="entry name" value="LIPOPROTEIN LIPID ATTACHMENT SITE-LIKE PROTEIN, PUTATIVE (DUF1223)-RELATED"/>
    <property type="match status" value="1"/>
</dbReference>
<dbReference type="Proteomes" id="UP000194137">
    <property type="component" value="Chromosome"/>
</dbReference>
<proteinExistence type="predicted"/>
<dbReference type="KEGG" id="psin:CAK95_07540"/>
<dbReference type="AlphaFoldDB" id="A0A1W6ZNK7"/>
<evidence type="ECO:0000313" key="2">
    <source>
        <dbReference type="EMBL" id="ARP98949.1"/>
    </source>
</evidence>
<evidence type="ECO:0008006" key="4">
    <source>
        <dbReference type="Google" id="ProtNLM"/>
    </source>
</evidence>
<dbReference type="SUPFAM" id="SSF52833">
    <property type="entry name" value="Thioredoxin-like"/>
    <property type="match status" value="1"/>
</dbReference>
<name>A0A1W6ZNK7_9HYPH</name>